<dbReference type="AlphaFoldDB" id="A0A975SWB3"/>
<reference evidence="1" key="1">
    <citation type="submission" date="2021-06" db="EMBL/GenBank/DDBJ databases">
        <title>Complete genome sequence of Nocardioides sp. G188.</title>
        <authorList>
            <person name="Im W.-T."/>
        </authorList>
    </citation>
    <scope>NUCLEOTIDE SEQUENCE</scope>
    <source>
        <strain evidence="1">G188</strain>
    </source>
</reference>
<evidence type="ECO:0000313" key="2">
    <source>
        <dbReference type="Proteomes" id="UP000683575"/>
    </source>
</evidence>
<gene>
    <name evidence="1" type="ORF">KRR39_16115</name>
</gene>
<organism evidence="1 2">
    <name type="scientific">Nocardioides panacis</name>
    <dbReference type="NCBI Taxonomy" id="2849501"/>
    <lineage>
        <taxon>Bacteria</taxon>
        <taxon>Bacillati</taxon>
        <taxon>Actinomycetota</taxon>
        <taxon>Actinomycetes</taxon>
        <taxon>Propionibacteriales</taxon>
        <taxon>Nocardioidaceae</taxon>
        <taxon>Nocardioides</taxon>
    </lineage>
</organism>
<evidence type="ECO:0000313" key="1">
    <source>
        <dbReference type="EMBL" id="QWZ07021.1"/>
    </source>
</evidence>
<sequence>MISAAVLVPHPPLLLRELGGAQDPVAALREAAVGAVKAAVAGASAVVVVGGHDEAGDWSADLPVDVRRFGTTGTHPTRPGLPASLGVGRRLLEEAGWDGPVELVAARWHAGPDPVAALAERLGDRPDGTVLLVLGDGSARRGEKAPGYLDERAFGFDDAVAAALAGGDAAALRDLDAGLAAELMVGGSTALRLLGAVAAAGGSTPVAEMTYRDDPFGVSYFVATWTF</sequence>
<name>A0A975SWB3_9ACTN</name>
<proteinExistence type="predicted"/>
<dbReference type="KEGG" id="nps:KRR39_16115"/>
<keyword evidence="2" id="KW-1185">Reference proteome</keyword>
<accession>A0A975SWB3</accession>
<dbReference type="RefSeq" id="WP_216938503.1">
    <property type="nucleotide sequence ID" value="NZ_CP077062.1"/>
</dbReference>
<dbReference type="Proteomes" id="UP000683575">
    <property type="component" value="Chromosome"/>
</dbReference>
<dbReference type="EMBL" id="CP077062">
    <property type="protein sequence ID" value="QWZ07021.1"/>
    <property type="molecule type" value="Genomic_DNA"/>
</dbReference>
<protein>
    <submittedName>
        <fullName evidence="1">Uncharacterized protein</fullName>
    </submittedName>
</protein>